<name>A0AAV4VAU8_9ARAC</name>
<protein>
    <submittedName>
        <fullName evidence="1">Uncharacterized protein</fullName>
    </submittedName>
</protein>
<dbReference type="EMBL" id="BPLQ01012712">
    <property type="protein sequence ID" value="GIY67241.1"/>
    <property type="molecule type" value="Genomic_DNA"/>
</dbReference>
<reference evidence="1 2" key="1">
    <citation type="submission" date="2021-06" db="EMBL/GenBank/DDBJ databases">
        <title>Caerostris darwini draft genome.</title>
        <authorList>
            <person name="Kono N."/>
            <person name="Arakawa K."/>
        </authorList>
    </citation>
    <scope>NUCLEOTIDE SEQUENCE [LARGE SCALE GENOMIC DNA]</scope>
</reference>
<dbReference type="AlphaFoldDB" id="A0AAV4VAU8"/>
<keyword evidence="2" id="KW-1185">Reference proteome</keyword>
<dbReference type="Proteomes" id="UP001054837">
    <property type="component" value="Unassembled WGS sequence"/>
</dbReference>
<proteinExistence type="predicted"/>
<accession>A0AAV4VAU8</accession>
<sequence length="78" mass="8844">MVKGRSEKLSARPCLAVIAFMRDVICRLQQVRLTFRSLLIMRPRATNKSSANEDLHVKGAARKAFSNTRPRGYSSHWG</sequence>
<evidence type="ECO:0000313" key="2">
    <source>
        <dbReference type="Proteomes" id="UP001054837"/>
    </source>
</evidence>
<evidence type="ECO:0000313" key="1">
    <source>
        <dbReference type="EMBL" id="GIY67241.1"/>
    </source>
</evidence>
<organism evidence="1 2">
    <name type="scientific">Caerostris darwini</name>
    <dbReference type="NCBI Taxonomy" id="1538125"/>
    <lineage>
        <taxon>Eukaryota</taxon>
        <taxon>Metazoa</taxon>
        <taxon>Ecdysozoa</taxon>
        <taxon>Arthropoda</taxon>
        <taxon>Chelicerata</taxon>
        <taxon>Arachnida</taxon>
        <taxon>Araneae</taxon>
        <taxon>Araneomorphae</taxon>
        <taxon>Entelegynae</taxon>
        <taxon>Araneoidea</taxon>
        <taxon>Araneidae</taxon>
        <taxon>Caerostris</taxon>
    </lineage>
</organism>
<comment type="caution">
    <text evidence="1">The sequence shown here is derived from an EMBL/GenBank/DDBJ whole genome shotgun (WGS) entry which is preliminary data.</text>
</comment>
<gene>
    <name evidence="1" type="ORF">CDAR_119071</name>
</gene>